<dbReference type="OrthoDB" id="428655at2759"/>
<protein>
    <submittedName>
        <fullName evidence="1 3">Uncharacterized protein</fullName>
    </submittedName>
</protein>
<dbReference type="EMBL" id="UYRT01008575">
    <property type="protein sequence ID" value="VDK45406.1"/>
    <property type="molecule type" value="Genomic_DNA"/>
</dbReference>
<evidence type="ECO:0000313" key="3">
    <source>
        <dbReference type="WBParaSite" id="GPUH_0000451501-mRNA-1"/>
    </source>
</evidence>
<accession>A0A183D717</accession>
<gene>
    <name evidence="1" type="ORF">GPUH_LOCUS4507</name>
</gene>
<sequence>MKSCLVAGPLQQKSFGCRRFTAVQIADLRNRRTGRRIPDLAKQYLITLSKRSDSGDDGAVSENIVGVHADTDFLFILTTADLFAFKVRHFREENNLVEMT</sequence>
<keyword evidence="2" id="KW-1185">Reference proteome</keyword>
<evidence type="ECO:0000313" key="2">
    <source>
        <dbReference type="Proteomes" id="UP000271098"/>
    </source>
</evidence>
<evidence type="ECO:0000313" key="1">
    <source>
        <dbReference type="EMBL" id="VDK45406.1"/>
    </source>
</evidence>
<proteinExistence type="predicted"/>
<reference evidence="1 2" key="2">
    <citation type="submission" date="2018-11" db="EMBL/GenBank/DDBJ databases">
        <authorList>
            <consortium name="Pathogen Informatics"/>
        </authorList>
    </citation>
    <scope>NUCLEOTIDE SEQUENCE [LARGE SCALE GENOMIC DNA]</scope>
</reference>
<dbReference type="AlphaFoldDB" id="A0A183D717"/>
<name>A0A183D717_9BILA</name>
<reference evidence="3" key="1">
    <citation type="submission" date="2016-06" db="UniProtKB">
        <authorList>
            <consortium name="WormBaseParasite"/>
        </authorList>
    </citation>
    <scope>IDENTIFICATION</scope>
</reference>
<dbReference type="WBParaSite" id="GPUH_0000451501-mRNA-1">
    <property type="protein sequence ID" value="GPUH_0000451501-mRNA-1"/>
    <property type="gene ID" value="GPUH_0000451501"/>
</dbReference>
<dbReference type="Proteomes" id="UP000271098">
    <property type="component" value="Unassembled WGS sequence"/>
</dbReference>
<organism evidence="3">
    <name type="scientific">Gongylonema pulchrum</name>
    <dbReference type="NCBI Taxonomy" id="637853"/>
    <lineage>
        <taxon>Eukaryota</taxon>
        <taxon>Metazoa</taxon>
        <taxon>Ecdysozoa</taxon>
        <taxon>Nematoda</taxon>
        <taxon>Chromadorea</taxon>
        <taxon>Rhabditida</taxon>
        <taxon>Spirurina</taxon>
        <taxon>Spiruromorpha</taxon>
        <taxon>Spiruroidea</taxon>
        <taxon>Gongylonematidae</taxon>
        <taxon>Gongylonema</taxon>
    </lineage>
</organism>